<dbReference type="Gene3D" id="3.40.50.720">
    <property type="entry name" value="NAD(P)-binding Rossmann-like Domain"/>
    <property type="match status" value="1"/>
</dbReference>
<keyword evidence="5" id="KW-1185">Reference proteome</keyword>
<name>A0A6A5ZPZ9_9PLEO</name>
<evidence type="ECO:0000256" key="1">
    <source>
        <dbReference type="ARBA" id="ARBA00006484"/>
    </source>
</evidence>
<dbReference type="PRINTS" id="PR00081">
    <property type="entry name" value="GDHRDH"/>
</dbReference>
<dbReference type="AlphaFoldDB" id="A0A6A5ZPZ9"/>
<dbReference type="PANTHER" id="PTHR42760">
    <property type="entry name" value="SHORT-CHAIN DEHYDROGENASES/REDUCTASES FAMILY MEMBER"/>
    <property type="match status" value="1"/>
</dbReference>
<evidence type="ECO:0000256" key="3">
    <source>
        <dbReference type="RuleBase" id="RU000363"/>
    </source>
</evidence>
<dbReference type="CDD" id="cd05233">
    <property type="entry name" value="SDR_c"/>
    <property type="match status" value="1"/>
</dbReference>
<gene>
    <name evidence="4" type="ORF">BDV96DRAFT_642144</name>
</gene>
<evidence type="ECO:0000313" key="4">
    <source>
        <dbReference type="EMBL" id="KAF2120308.1"/>
    </source>
</evidence>
<evidence type="ECO:0000313" key="5">
    <source>
        <dbReference type="Proteomes" id="UP000799770"/>
    </source>
</evidence>
<dbReference type="Pfam" id="PF00106">
    <property type="entry name" value="adh_short"/>
    <property type="match status" value="1"/>
</dbReference>
<comment type="similarity">
    <text evidence="1 3">Belongs to the short-chain dehydrogenases/reductases (SDR) family.</text>
</comment>
<dbReference type="PRINTS" id="PR00080">
    <property type="entry name" value="SDRFAMILY"/>
</dbReference>
<evidence type="ECO:0000256" key="2">
    <source>
        <dbReference type="ARBA" id="ARBA00023002"/>
    </source>
</evidence>
<proteinExistence type="inferred from homology"/>
<dbReference type="InterPro" id="IPR036291">
    <property type="entry name" value="NAD(P)-bd_dom_sf"/>
</dbReference>
<dbReference type="FunFam" id="3.40.50.720:FF:000905">
    <property type="entry name" value="Oxidoreductase, short chain dehydrogenase/reductase family, putative"/>
    <property type="match status" value="1"/>
</dbReference>
<dbReference type="PANTHER" id="PTHR42760:SF37">
    <property type="entry name" value="CLAVALDEHYDE DEHYDROGENASE"/>
    <property type="match status" value="1"/>
</dbReference>
<reference evidence="4" key="1">
    <citation type="journal article" date="2020" name="Stud. Mycol.">
        <title>101 Dothideomycetes genomes: a test case for predicting lifestyles and emergence of pathogens.</title>
        <authorList>
            <person name="Haridas S."/>
            <person name="Albert R."/>
            <person name="Binder M."/>
            <person name="Bloem J."/>
            <person name="Labutti K."/>
            <person name="Salamov A."/>
            <person name="Andreopoulos B."/>
            <person name="Baker S."/>
            <person name="Barry K."/>
            <person name="Bills G."/>
            <person name="Bluhm B."/>
            <person name="Cannon C."/>
            <person name="Castanera R."/>
            <person name="Culley D."/>
            <person name="Daum C."/>
            <person name="Ezra D."/>
            <person name="Gonzalez J."/>
            <person name="Henrissat B."/>
            <person name="Kuo A."/>
            <person name="Liang C."/>
            <person name="Lipzen A."/>
            <person name="Lutzoni F."/>
            <person name="Magnuson J."/>
            <person name="Mondo S."/>
            <person name="Nolan M."/>
            <person name="Ohm R."/>
            <person name="Pangilinan J."/>
            <person name="Park H.-J."/>
            <person name="Ramirez L."/>
            <person name="Alfaro M."/>
            <person name="Sun H."/>
            <person name="Tritt A."/>
            <person name="Yoshinaga Y."/>
            <person name="Zwiers L.-H."/>
            <person name="Turgeon B."/>
            <person name="Goodwin S."/>
            <person name="Spatafora J."/>
            <person name="Crous P."/>
            <person name="Grigoriev I."/>
        </authorList>
    </citation>
    <scope>NUCLEOTIDE SEQUENCE</scope>
    <source>
        <strain evidence="4">CBS 627.86</strain>
    </source>
</reference>
<dbReference type="SUPFAM" id="SSF51735">
    <property type="entry name" value="NAD(P)-binding Rossmann-fold domains"/>
    <property type="match status" value="1"/>
</dbReference>
<dbReference type="EMBL" id="ML977314">
    <property type="protein sequence ID" value="KAF2120308.1"/>
    <property type="molecule type" value="Genomic_DNA"/>
</dbReference>
<dbReference type="InterPro" id="IPR002347">
    <property type="entry name" value="SDR_fam"/>
</dbReference>
<dbReference type="OrthoDB" id="1933717at2759"/>
<keyword evidence="2" id="KW-0560">Oxidoreductase</keyword>
<sequence>MAFWTQDPGQKYQNNGGNYTTTLRHDTYEYISTKKANLEGRYVFITGASKGLGKTTALSFAAAGASGIALGARSSLSSVETAIQDAAKQAGRPAPQVISVQLDVTNRKSVETAATKVKDAFGGKLDILINNAGYLSAWNSIAESDPDEWWKDYEVNVKGTYLVTRSFVPLLTSTNKGLKTIINITSTGGLVLFPGASAYQSAKFAVMRFTEFVNKDHGEQGVICFCVHPGGVKTELAHGMPEFMHELLVDTPELAADSLVWLTKERREWLAGRYLNLQWDMEELLAKRTEIEKGDLLKNRLAINSFPDA</sequence>
<organism evidence="4 5">
    <name type="scientific">Lophiotrema nucula</name>
    <dbReference type="NCBI Taxonomy" id="690887"/>
    <lineage>
        <taxon>Eukaryota</taxon>
        <taxon>Fungi</taxon>
        <taxon>Dikarya</taxon>
        <taxon>Ascomycota</taxon>
        <taxon>Pezizomycotina</taxon>
        <taxon>Dothideomycetes</taxon>
        <taxon>Pleosporomycetidae</taxon>
        <taxon>Pleosporales</taxon>
        <taxon>Lophiotremataceae</taxon>
        <taxon>Lophiotrema</taxon>
    </lineage>
</organism>
<dbReference type="GO" id="GO:0016616">
    <property type="term" value="F:oxidoreductase activity, acting on the CH-OH group of donors, NAD or NADP as acceptor"/>
    <property type="evidence" value="ECO:0007669"/>
    <property type="project" value="TreeGrafter"/>
</dbReference>
<accession>A0A6A5ZPZ9</accession>
<protein>
    <submittedName>
        <fullName evidence="4">Oxidoreductase-like protein</fullName>
    </submittedName>
</protein>
<dbReference type="Proteomes" id="UP000799770">
    <property type="component" value="Unassembled WGS sequence"/>
</dbReference>